<proteinExistence type="predicted"/>
<evidence type="ECO:0000313" key="2">
    <source>
        <dbReference type="EMBL" id="KAJ7306930.1"/>
    </source>
</evidence>
<evidence type="ECO:0000256" key="1">
    <source>
        <dbReference type="SAM" id="MobiDB-lite"/>
    </source>
</evidence>
<evidence type="ECO:0000313" key="3">
    <source>
        <dbReference type="Proteomes" id="UP001218218"/>
    </source>
</evidence>
<name>A0AAD7EAD6_9AGAR</name>
<feature type="compositionally biased region" description="Basic and acidic residues" evidence="1">
    <location>
        <begin position="195"/>
        <end position="214"/>
    </location>
</feature>
<gene>
    <name evidence="2" type="ORF">DFH08DRAFT_944725</name>
</gene>
<comment type="caution">
    <text evidence="2">The sequence shown here is derived from an EMBL/GenBank/DDBJ whole genome shotgun (WGS) entry which is preliminary data.</text>
</comment>
<reference evidence="2" key="1">
    <citation type="submission" date="2023-03" db="EMBL/GenBank/DDBJ databases">
        <title>Massive genome expansion in bonnet fungi (Mycena s.s.) driven by repeated elements and novel gene families across ecological guilds.</title>
        <authorList>
            <consortium name="Lawrence Berkeley National Laboratory"/>
            <person name="Harder C.B."/>
            <person name="Miyauchi S."/>
            <person name="Viragh M."/>
            <person name="Kuo A."/>
            <person name="Thoen E."/>
            <person name="Andreopoulos B."/>
            <person name="Lu D."/>
            <person name="Skrede I."/>
            <person name="Drula E."/>
            <person name="Henrissat B."/>
            <person name="Morin E."/>
            <person name="Kohler A."/>
            <person name="Barry K."/>
            <person name="LaButti K."/>
            <person name="Morin E."/>
            <person name="Salamov A."/>
            <person name="Lipzen A."/>
            <person name="Mereny Z."/>
            <person name="Hegedus B."/>
            <person name="Baldrian P."/>
            <person name="Stursova M."/>
            <person name="Weitz H."/>
            <person name="Taylor A."/>
            <person name="Grigoriev I.V."/>
            <person name="Nagy L.G."/>
            <person name="Martin F."/>
            <person name="Kauserud H."/>
        </authorList>
    </citation>
    <scope>NUCLEOTIDE SEQUENCE</scope>
    <source>
        <strain evidence="2">CBHHK002</strain>
    </source>
</reference>
<organism evidence="2 3">
    <name type="scientific">Mycena albidolilacea</name>
    <dbReference type="NCBI Taxonomy" id="1033008"/>
    <lineage>
        <taxon>Eukaryota</taxon>
        <taxon>Fungi</taxon>
        <taxon>Dikarya</taxon>
        <taxon>Basidiomycota</taxon>
        <taxon>Agaricomycotina</taxon>
        <taxon>Agaricomycetes</taxon>
        <taxon>Agaricomycetidae</taxon>
        <taxon>Agaricales</taxon>
        <taxon>Marasmiineae</taxon>
        <taxon>Mycenaceae</taxon>
        <taxon>Mycena</taxon>
    </lineage>
</organism>
<dbReference type="EMBL" id="JARIHO010000090">
    <property type="protein sequence ID" value="KAJ7306930.1"/>
    <property type="molecule type" value="Genomic_DNA"/>
</dbReference>
<protein>
    <submittedName>
        <fullName evidence="2">Uncharacterized protein</fullName>
    </submittedName>
</protein>
<feature type="region of interest" description="Disordered" evidence="1">
    <location>
        <begin position="193"/>
        <end position="240"/>
    </location>
</feature>
<accession>A0AAD7EAD6</accession>
<dbReference type="AlphaFoldDB" id="A0AAD7EAD6"/>
<sequence length="240" mass="26611">MNKLRPRPRPQKLDVHPLRSRYMRYATGAQPRLTSHTYLARPQTTRIYSTEKHTRNEIARRARVAWALVNRELGAHGSRMGVSEAAHVQRTPVWGLAWPARACIPPHLGKRFSSADIGSDALAGKDGDEDELDRGWVRAGGASCGPMCSIYRGSDGVGMGSYIREPRWWGGAREEETEMVANSQQPAVWVPGNTRARDTHTHTEGSRELNEDSVRIQTSSEPPRKDAGSASRVVVGHRTG</sequence>
<keyword evidence="3" id="KW-1185">Reference proteome</keyword>
<dbReference type="Proteomes" id="UP001218218">
    <property type="component" value="Unassembled WGS sequence"/>
</dbReference>